<feature type="compositionally biased region" description="Basic residues" evidence="1">
    <location>
        <begin position="90"/>
        <end position="100"/>
    </location>
</feature>
<dbReference type="SUPFAM" id="SSF50447">
    <property type="entry name" value="Translation proteins"/>
    <property type="match status" value="1"/>
</dbReference>
<reference evidence="2" key="1">
    <citation type="journal article" date="2020" name="mSystems">
        <title>Genome- and Community-Level Interaction Insights into Carbon Utilization and Element Cycling Functions of Hydrothermarchaeota in Hydrothermal Sediment.</title>
        <authorList>
            <person name="Zhou Z."/>
            <person name="Liu Y."/>
            <person name="Xu W."/>
            <person name="Pan J."/>
            <person name="Luo Z.H."/>
            <person name="Li M."/>
        </authorList>
    </citation>
    <scope>NUCLEOTIDE SEQUENCE [LARGE SCALE GENOMIC DNA]</scope>
    <source>
        <strain evidence="2">SpSt-26</strain>
    </source>
</reference>
<organism evidence="2">
    <name type="scientific">Archaeoglobus fulgidus</name>
    <dbReference type="NCBI Taxonomy" id="2234"/>
    <lineage>
        <taxon>Archaea</taxon>
        <taxon>Methanobacteriati</taxon>
        <taxon>Methanobacteriota</taxon>
        <taxon>Archaeoglobi</taxon>
        <taxon>Archaeoglobales</taxon>
        <taxon>Archaeoglobaceae</taxon>
        <taxon>Archaeoglobus</taxon>
    </lineage>
</organism>
<dbReference type="InterPro" id="IPR038664">
    <property type="entry name" value="Gar1/Naf1_Cbf5-bd_sf"/>
</dbReference>
<name>A0A7J2TIZ4_ARCFL</name>
<accession>A0A7J2TIZ4</accession>
<proteinExistence type="predicted"/>
<dbReference type="Gene3D" id="2.40.10.230">
    <property type="entry name" value="Probable tRNA pseudouridine synthase domain"/>
    <property type="match status" value="1"/>
</dbReference>
<comment type="caution">
    <text evidence="2">The sequence shown here is derived from an EMBL/GenBank/DDBJ whole genome shotgun (WGS) entry which is preliminary data.</text>
</comment>
<sequence length="100" mass="10597">MKKLINLGKPEKTTKSGLLLLPLQPTNVPRIGEKVVTRKMEEVGIVVDIIGPVSSPYALIKPSKIVNEDLFVVGGYGGDRKGEGKGAGKGSRKGGRKKGD</sequence>
<evidence type="ECO:0008006" key="3">
    <source>
        <dbReference type="Google" id="ProtNLM"/>
    </source>
</evidence>
<dbReference type="EMBL" id="DSLA01000053">
    <property type="protein sequence ID" value="HEH35176.1"/>
    <property type="molecule type" value="Genomic_DNA"/>
</dbReference>
<dbReference type="InterPro" id="IPR009000">
    <property type="entry name" value="Transl_B-barrel_sf"/>
</dbReference>
<protein>
    <recommendedName>
        <fullName evidence="3">H/ACA RNA-protein complex protein Gar1</fullName>
    </recommendedName>
</protein>
<evidence type="ECO:0000256" key="1">
    <source>
        <dbReference type="SAM" id="MobiDB-lite"/>
    </source>
</evidence>
<dbReference type="AlphaFoldDB" id="A0A7J2TIZ4"/>
<feature type="region of interest" description="Disordered" evidence="1">
    <location>
        <begin position="76"/>
        <end position="100"/>
    </location>
</feature>
<gene>
    <name evidence="2" type="ORF">ENP88_03280</name>
</gene>
<evidence type="ECO:0000313" key="2">
    <source>
        <dbReference type="EMBL" id="HEH35176.1"/>
    </source>
</evidence>